<dbReference type="GO" id="GO:0008270">
    <property type="term" value="F:zinc ion binding"/>
    <property type="evidence" value="ECO:0007669"/>
    <property type="project" value="InterPro"/>
</dbReference>
<dbReference type="GO" id="GO:0003676">
    <property type="term" value="F:nucleic acid binding"/>
    <property type="evidence" value="ECO:0007669"/>
    <property type="project" value="InterPro"/>
</dbReference>
<accession>A0A8A1LF38</accession>
<feature type="region of interest" description="Disordered" evidence="1">
    <location>
        <begin position="72"/>
        <end position="109"/>
    </location>
</feature>
<evidence type="ECO:0000256" key="1">
    <source>
        <dbReference type="SAM" id="MobiDB-lite"/>
    </source>
</evidence>
<feature type="compositionally biased region" description="Polar residues" evidence="1">
    <location>
        <begin position="25"/>
        <end position="39"/>
    </location>
</feature>
<feature type="compositionally biased region" description="Polar residues" evidence="1">
    <location>
        <begin position="586"/>
        <end position="597"/>
    </location>
</feature>
<feature type="region of interest" description="Disordered" evidence="1">
    <location>
        <begin position="260"/>
        <end position="279"/>
    </location>
</feature>
<dbReference type="EMBL" id="CP069103">
    <property type="protein sequence ID" value="QSS52160.1"/>
    <property type="molecule type" value="Genomic_DNA"/>
</dbReference>
<feature type="compositionally biased region" description="Polar residues" evidence="1">
    <location>
        <begin position="87"/>
        <end position="100"/>
    </location>
</feature>
<gene>
    <name evidence="3" type="ORF">I7I53_07693</name>
</gene>
<organism evidence="3 4">
    <name type="scientific">Ajellomyces capsulatus (strain H88)</name>
    <name type="common">Darling's disease fungus</name>
    <name type="synonym">Histoplasma capsulatum</name>
    <dbReference type="NCBI Taxonomy" id="544711"/>
    <lineage>
        <taxon>Eukaryota</taxon>
        <taxon>Fungi</taxon>
        <taxon>Dikarya</taxon>
        <taxon>Ascomycota</taxon>
        <taxon>Pezizomycotina</taxon>
        <taxon>Eurotiomycetes</taxon>
        <taxon>Eurotiomycetidae</taxon>
        <taxon>Onygenales</taxon>
        <taxon>Ajellomycetaceae</taxon>
        <taxon>Histoplasma</taxon>
    </lineage>
</organism>
<feature type="region of interest" description="Disordered" evidence="1">
    <location>
        <begin position="155"/>
        <end position="216"/>
    </location>
</feature>
<protein>
    <submittedName>
        <fullName evidence="3">Zinc knuckle domain-containing protein</fullName>
    </submittedName>
</protein>
<feature type="domain" description="CCHC-type" evidence="2">
    <location>
        <begin position="446"/>
        <end position="462"/>
    </location>
</feature>
<name>A0A8A1LF38_AJEC8</name>
<feature type="compositionally biased region" description="Acidic residues" evidence="1">
    <location>
        <begin position="203"/>
        <end position="213"/>
    </location>
</feature>
<feature type="compositionally biased region" description="Polar residues" evidence="1">
    <location>
        <begin position="193"/>
        <end position="202"/>
    </location>
</feature>
<evidence type="ECO:0000313" key="4">
    <source>
        <dbReference type="Proteomes" id="UP000663419"/>
    </source>
</evidence>
<dbReference type="AlphaFoldDB" id="A0A8A1LF38"/>
<feature type="domain" description="CCHC-type" evidence="2">
    <location>
        <begin position="347"/>
        <end position="363"/>
    </location>
</feature>
<sequence>MSDDDCDSRTASVGLLKARRKHTFSESQKSSSTGNSGRQCSRKDHTLGRRDLQNFVPKGASFTVSSLTVDCASSSGPDNAMEDNRGESITTDLAPSSVSPPASRGMAPAMNWNKLGNGTVRTALRGRRQADTVGSAAAASFEAINGNYWRSRDASLSSTGSDIGGHHPRLQGQRQSHSETDASRSKPHIGTSLGPTTFSAEFSDTDSEQDTDGNNDIVLNLTGPPQIDDGVLATGKLHDRKDEIAVRNDGQFQVGEFNGEELSVPNGSKPTIQVGDDIPQNQVYPDIDTGRAMSEGPKAEAIRLFRAKYHSDPTTLADLTRNDFETQARYRFFDLPLENVDLSLPITCIDCMKEGHLADVCPRKECEHCGAWDVHESRFCPSQRRCQRCRERGHDAQACTSALKSSAVEDPCDFCGSSDHTECECDLIWKLPRRNPTSGRIFVSISCCHCTSSRHLIGDCPTRTFPLNSSSFSLKHFDPAMTSNLNTFPVAISGKGNSNQNNPDYRIRGRASARSSSVESDGGFGRPDSWNPRINRSPPHRRIRFSSGIGRGRNLDDDTRRTQGSGNAPHNPNDYHRGYRERDQYFGNNTRQRSLSPTRLPIHKSNGASSRQPRSKGGNGGGGGGPRGRSRGAKGGLNRETYRPRPSAAQKEWDHHRP</sequence>
<evidence type="ECO:0000313" key="3">
    <source>
        <dbReference type="EMBL" id="QSS52160.1"/>
    </source>
</evidence>
<dbReference type="Gene3D" id="4.10.60.10">
    <property type="entry name" value="Zinc finger, CCHC-type"/>
    <property type="match status" value="1"/>
</dbReference>
<dbReference type="SMART" id="SM00343">
    <property type="entry name" value="ZnF_C2HC"/>
    <property type="match status" value="4"/>
</dbReference>
<dbReference type="InterPro" id="IPR001878">
    <property type="entry name" value="Znf_CCHC"/>
</dbReference>
<feature type="compositionally biased region" description="Basic and acidic residues" evidence="1">
    <location>
        <begin position="573"/>
        <end position="584"/>
    </location>
</feature>
<evidence type="ECO:0000259" key="2">
    <source>
        <dbReference type="SMART" id="SM00343"/>
    </source>
</evidence>
<feature type="domain" description="CCHC-type" evidence="2">
    <location>
        <begin position="385"/>
        <end position="401"/>
    </location>
</feature>
<feature type="compositionally biased region" description="Gly residues" evidence="1">
    <location>
        <begin position="617"/>
        <end position="627"/>
    </location>
</feature>
<feature type="region of interest" description="Disordered" evidence="1">
    <location>
        <begin position="492"/>
        <end position="658"/>
    </location>
</feature>
<feature type="domain" description="CCHC-type" evidence="2">
    <location>
        <begin position="411"/>
        <end position="427"/>
    </location>
</feature>
<proteinExistence type="predicted"/>
<feature type="compositionally biased region" description="Basic and acidic residues" evidence="1">
    <location>
        <begin position="41"/>
        <end position="50"/>
    </location>
</feature>
<dbReference type="Proteomes" id="UP000663419">
    <property type="component" value="Chromosome 2"/>
</dbReference>
<feature type="region of interest" description="Disordered" evidence="1">
    <location>
        <begin position="1"/>
        <end position="50"/>
    </location>
</feature>
<reference evidence="3" key="1">
    <citation type="submission" date="2021-01" db="EMBL/GenBank/DDBJ databases">
        <title>Chromosome-level genome assembly of a human fungal pathogen reveals clustering of transcriptionally co-regulated genes.</title>
        <authorList>
            <person name="Voorhies M."/>
            <person name="Cohen S."/>
            <person name="Shea T.P."/>
            <person name="Petrus S."/>
            <person name="Munoz J.F."/>
            <person name="Poplawski S."/>
            <person name="Goldman W.E."/>
            <person name="Michael T."/>
            <person name="Cuomo C.A."/>
            <person name="Sil A."/>
            <person name="Beyhan S."/>
        </authorList>
    </citation>
    <scope>NUCLEOTIDE SEQUENCE</scope>
    <source>
        <strain evidence="3">H88</strain>
    </source>
</reference>
<dbReference type="VEuPathDB" id="FungiDB:I7I53_07693"/>